<dbReference type="EMBL" id="CAMXCT010002424">
    <property type="protein sequence ID" value="CAI3998058.1"/>
    <property type="molecule type" value="Genomic_DNA"/>
</dbReference>
<organism evidence="14">
    <name type="scientific">Cladocopium goreaui</name>
    <dbReference type="NCBI Taxonomy" id="2562237"/>
    <lineage>
        <taxon>Eukaryota</taxon>
        <taxon>Sar</taxon>
        <taxon>Alveolata</taxon>
        <taxon>Dinophyceae</taxon>
        <taxon>Suessiales</taxon>
        <taxon>Symbiodiniaceae</taxon>
        <taxon>Cladocopium</taxon>
    </lineage>
</organism>
<dbReference type="GO" id="GO:0004198">
    <property type="term" value="F:calcium-dependent cysteine-type endopeptidase activity"/>
    <property type="evidence" value="ECO:0007669"/>
    <property type="project" value="InterPro"/>
</dbReference>
<dbReference type="SUPFAM" id="SSF47473">
    <property type="entry name" value="EF-hand"/>
    <property type="match status" value="1"/>
</dbReference>
<keyword evidence="10" id="KW-0788">Thiol protease</keyword>
<dbReference type="InterPro" id="IPR013825">
    <property type="entry name" value="Topo_IA_cen_sub2"/>
</dbReference>
<dbReference type="PANTHER" id="PTHR11390">
    <property type="entry name" value="PROKARYOTIC DNA TOPOISOMERASE"/>
    <property type="match status" value="1"/>
</dbReference>
<dbReference type="Gene3D" id="1.10.290.10">
    <property type="entry name" value="Topoisomerase I, domain 4"/>
    <property type="match status" value="1"/>
</dbReference>
<feature type="domain" description="Topo IA-type catalytic" evidence="13">
    <location>
        <begin position="755"/>
        <end position="1184"/>
    </location>
</feature>
<evidence type="ECO:0000256" key="3">
    <source>
        <dbReference type="ARBA" id="ARBA00009446"/>
    </source>
</evidence>
<dbReference type="SMART" id="SM00230">
    <property type="entry name" value="CysPc"/>
    <property type="match status" value="1"/>
</dbReference>
<dbReference type="PANTHER" id="PTHR11390:SF20">
    <property type="entry name" value="DNA TOPOISOMERASE 3-BETA-1"/>
    <property type="match status" value="1"/>
</dbReference>
<dbReference type="InterPro" id="IPR001300">
    <property type="entry name" value="Peptidase_C2_calpain_cat"/>
</dbReference>
<dbReference type="InterPro" id="IPR003601">
    <property type="entry name" value="Topo_IA_2"/>
</dbReference>
<dbReference type="SUPFAM" id="SSF54001">
    <property type="entry name" value="Cysteine proteinases"/>
    <property type="match status" value="1"/>
</dbReference>
<dbReference type="GO" id="GO:0005634">
    <property type="term" value="C:nucleus"/>
    <property type="evidence" value="ECO:0007669"/>
    <property type="project" value="TreeGrafter"/>
</dbReference>
<dbReference type="InterPro" id="IPR022684">
    <property type="entry name" value="Calpain_cysteine_protease"/>
</dbReference>
<dbReference type="InterPro" id="IPR011992">
    <property type="entry name" value="EF-hand-dom_pair"/>
</dbReference>
<evidence type="ECO:0000256" key="9">
    <source>
        <dbReference type="PIRSR" id="PIRSR622684-1"/>
    </source>
</evidence>
<dbReference type="SMART" id="SM00436">
    <property type="entry name" value="TOP1Bc"/>
    <property type="match status" value="1"/>
</dbReference>
<dbReference type="EC" id="5.6.2.1" evidence="4"/>
<dbReference type="GO" id="GO:0005509">
    <property type="term" value="F:calcium ion binding"/>
    <property type="evidence" value="ECO:0007669"/>
    <property type="project" value="InterPro"/>
</dbReference>
<dbReference type="InterPro" id="IPR013826">
    <property type="entry name" value="Topo_IA_cen_sub3"/>
</dbReference>
<dbReference type="InterPro" id="IPR013824">
    <property type="entry name" value="Topo_IA_cen_sub1"/>
</dbReference>
<feature type="active site" evidence="10">
    <location>
        <position position="641"/>
    </location>
</feature>
<evidence type="ECO:0000256" key="4">
    <source>
        <dbReference type="ARBA" id="ARBA00012891"/>
    </source>
</evidence>
<dbReference type="SUPFAM" id="SSF56712">
    <property type="entry name" value="Prokaryotic type I DNA topoisomerase"/>
    <property type="match status" value="1"/>
</dbReference>
<evidence type="ECO:0000259" key="13">
    <source>
        <dbReference type="PROSITE" id="PS52039"/>
    </source>
</evidence>
<dbReference type="SMART" id="SM00437">
    <property type="entry name" value="TOP1Ac"/>
    <property type="match status" value="1"/>
</dbReference>
<comment type="similarity">
    <text evidence="2">Belongs to the peptidase C2 family.</text>
</comment>
<feature type="domain" description="Calpain catalytic" evidence="12">
    <location>
        <begin position="306"/>
        <end position="699"/>
    </location>
</feature>
<keyword evidence="6" id="KW-0799">Topoisomerase</keyword>
<feature type="compositionally biased region" description="Gly residues" evidence="11">
    <location>
        <begin position="1302"/>
        <end position="1317"/>
    </location>
</feature>
<evidence type="ECO:0000313" key="15">
    <source>
        <dbReference type="EMBL" id="CAL1151433.1"/>
    </source>
</evidence>
<keyword evidence="16" id="KW-1185">Reference proteome</keyword>
<dbReference type="PROSITE" id="PS00018">
    <property type="entry name" value="EF_HAND_1"/>
    <property type="match status" value="1"/>
</dbReference>
<dbReference type="Gene3D" id="2.70.20.10">
    <property type="entry name" value="Topoisomerase I, domain 3"/>
    <property type="match status" value="1"/>
</dbReference>
<dbReference type="InterPro" id="IPR018247">
    <property type="entry name" value="EF_Hand_1_Ca_BS"/>
</dbReference>
<dbReference type="Gene3D" id="3.90.70.10">
    <property type="entry name" value="Cysteine proteinases"/>
    <property type="match status" value="1"/>
</dbReference>
<sequence length="1317" mass="147010">MSGVSKPILEAFARFDTDQTLGFLLALDGTWTDESIDQLLCEADSSMDGELQVEEFIRWVFAEDSATLGGAVNAVKGAVKDVVLLVAGCSRWEEFDGEYVQMQGMVHGRRPVFYCAELKKYLYYHGKRGQWQIHHKIGNYASCRLKTKRAVHVVGYDTSEVWGVWDSSKKSFVKEPDMGVCICPPPTPEERLEAAPLLAYQSECPVEGAEALGLWRKTQDLLNGRPVYRKMQRQRDGSLKEMDSHLFYTAGRWKICDQGVLEDSTYSASSEETECYSPAKATWKHQGKVRQWTTPNQEDFRSVAPGWHDPDFSEMKMMGVWSETTKQAEYMRALELSQLKSPGKVELFGDVDPRDSRQGGIGDCWLVAAISGMAEFPNYLRDEIFQTKEIPEDGKYEFKLFDWRSGEWKVITIDDYLPCMAGSLEEPETASTMYAKLPSGKMWAALLEKAIAKPMGGYHALDGGVPTIGFEMMTGCQEHIYHGAPHGTPVPEWKALVDIDVVDEPGGQNLGCLGKEAVFKEAERNRYHVKFTKISGEGPDEGWLPYYVKGQRVAARITTFPWHVYPTSKKSDDEKEQSDDEKIWQKLLQMDLENFPLSTTVAEIENRSEEQANRDGLVPNHAYSFLHAKEACGRRLVCLRNPWGCFEWQGPWNDKGEEWKANPDVAKALQVDLKSDGAFWMEFEDFTWNFMGIMQTKIAMPTKRGGQDPSKRSRDRTNWWKSTGSDALFHQALQSSLAQLCRPGSAAMATLVHPNQNEALSVDARQELDLRVGVAFSRLQTMYFRKHFGQQLGKQMVTYGPCQIPTLWFCVHRHVEIEAFVPEAYWRLVATLPAGDVSFQALGQMGNIWDEREARAVLQRAREATSASVTSQRHWLSSYRRPRPLNTVEMLKMASQVLGLGPDDALHVAESLYLKGILSYPRTETDRYPENFDLEETVRCMASPSLPWAQFAQQLATSGLTAPREDGHDVGDHPPITPVKSATSSQCGSEAGWALYEEVCRHFLATVSPDATVREAELQLQLGDVGFTASSGRITSFGWARVARVQLQDTGAVDLSGGFNQGDALRVLDVSLKQRYTEPPLHLSESELLALMDRHGIGTDASMASHVGNVQRRKYVQLDDQTRRMKPSELGLALCHAYMLIDPELVLPTVRASIENACARVARGEAHKSRVVEQSLRTFKNKFFGFARQIDRVPLMLAMAYSLNGRAGGASQGRAAGQSLALWQEAARRTLGVSLEELLDLKDHVVVTEAPEGSFNIQELFQNSPAVQQVQEVLAELGFAEAPRAAAEGKGGGKGKRRKGGGKGGGKGGKGGYHGYQ</sequence>
<dbReference type="InterPro" id="IPR038765">
    <property type="entry name" value="Papain-like_cys_pep_sf"/>
</dbReference>
<dbReference type="GO" id="GO:0003677">
    <property type="term" value="F:DNA binding"/>
    <property type="evidence" value="ECO:0007669"/>
    <property type="project" value="UniProtKB-KW"/>
</dbReference>
<dbReference type="CDD" id="cd00051">
    <property type="entry name" value="EFh"/>
    <property type="match status" value="1"/>
</dbReference>
<protein>
    <recommendedName>
        <fullName evidence="4">DNA topoisomerase</fullName>
        <ecNumber evidence="4">5.6.2.1</ecNumber>
    </recommendedName>
</protein>
<keyword evidence="10" id="KW-0645">Protease</keyword>
<dbReference type="InterPro" id="IPR013497">
    <property type="entry name" value="Topo_IA_cen"/>
</dbReference>
<evidence type="ECO:0000256" key="2">
    <source>
        <dbReference type="ARBA" id="ARBA00007623"/>
    </source>
</evidence>
<reference evidence="14" key="1">
    <citation type="submission" date="2022-10" db="EMBL/GenBank/DDBJ databases">
        <authorList>
            <person name="Chen Y."/>
            <person name="Dougan E. K."/>
            <person name="Chan C."/>
            <person name="Rhodes N."/>
            <person name="Thang M."/>
        </authorList>
    </citation>
    <scope>NUCLEOTIDE SEQUENCE</scope>
</reference>
<feature type="active site" evidence="9 10">
    <location>
        <position position="364"/>
    </location>
</feature>
<evidence type="ECO:0000256" key="7">
    <source>
        <dbReference type="ARBA" id="ARBA00023125"/>
    </source>
</evidence>
<name>A0A9P1G2X6_9DINO</name>
<evidence type="ECO:0000256" key="11">
    <source>
        <dbReference type="SAM" id="MobiDB-lite"/>
    </source>
</evidence>
<dbReference type="EMBL" id="CAMXCT020002424">
    <property type="protein sequence ID" value="CAL1151433.1"/>
    <property type="molecule type" value="Genomic_DNA"/>
</dbReference>
<feature type="active site" evidence="10">
    <location>
        <position position="621"/>
    </location>
</feature>
<dbReference type="InterPro" id="IPR023405">
    <property type="entry name" value="Topo_IA_core_domain"/>
</dbReference>
<dbReference type="InterPro" id="IPR023406">
    <property type="entry name" value="Topo_IA_AS"/>
</dbReference>
<feature type="region of interest" description="Disordered" evidence="11">
    <location>
        <begin position="1285"/>
        <end position="1317"/>
    </location>
</feature>
<dbReference type="PROSITE" id="PS52039">
    <property type="entry name" value="TOPO_IA_2"/>
    <property type="match status" value="1"/>
</dbReference>
<evidence type="ECO:0000313" key="14">
    <source>
        <dbReference type="EMBL" id="CAI3998058.1"/>
    </source>
</evidence>
<dbReference type="Pfam" id="PF01131">
    <property type="entry name" value="Topoisom_bac"/>
    <property type="match status" value="1"/>
</dbReference>
<dbReference type="GO" id="GO:0006281">
    <property type="term" value="P:DNA repair"/>
    <property type="evidence" value="ECO:0007669"/>
    <property type="project" value="TreeGrafter"/>
</dbReference>
<proteinExistence type="inferred from homology"/>
<comment type="caution">
    <text evidence="14">The sequence shown here is derived from an EMBL/GenBank/DDBJ whole genome shotgun (WGS) entry which is preliminary data.</text>
</comment>
<dbReference type="Proteomes" id="UP001152797">
    <property type="component" value="Unassembled WGS sequence"/>
</dbReference>
<reference evidence="15" key="2">
    <citation type="submission" date="2024-04" db="EMBL/GenBank/DDBJ databases">
        <authorList>
            <person name="Chen Y."/>
            <person name="Shah S."/>
            <person name="Dougan E. K."/>
            <person name="Thang M."/>
            <person name="Chan C."/>
        </authorList>
    </citation>
    <scope>NUCLEOTIDE SEQUENCE [LARGE SCALE GENOMIC DNA]</scope>
</reference>
<comment type="catalytic activity">
    <reaction evidence="1">
        <text>ATP-independent breakage of single-stranded DNA, followed by passage and rejoining.</text>
        <dbReference type="EC" id="5.6.2.1"/>
    </reaction>
</comment>
<dbReference type="GO" id="GO:0003917">
    <property type="term" value="F:DNA topoisomerase type I (single strand cut, ATP-independent) activity"/>
    <property type="evidence" value="ECO:0007669"/>
    <property type="project" value="UniProtKB-EC"/>
</dbReference>
<dbReference type="EMBL" id="CAMXCT030002424">
    <property type="protein sequence ID" value="CAL4785370.1"/>
    <property type="molecule type" value="Genomic_DNA"/>
</dbReference>
<dbReference type="GO" id="GO:0006265">
    <property type="term" value="P:DNA topological change"/>
    <property type="evidence" value="ECO:0007669"/>
    <property type="project" value="InterPro"/>
</dbReference>
<evidence type="ECO:0000256" key="8">
    <source>
        <dbReference type="ARBA" id="ARBA00023235"/>
    </source>
</evidence>
<evidence type="ECO:0000256" key="10">
    <source>
        <dbReference type="PROSITE-ProRule" id="PRU00239"/>
    </source>
</evidence>
<keyword evidence="5" id="KW-0106">Calcium</keyword>
<dbReference type="FunFam" id="1.10.290.10:FF:000001">
    <property type="entry name" value="DNA topoisomerase"/>
    <property type="match status" value="1"/>
</dbReference>
<accession>A0A9P1G2X6</accession>
<dbReference type="Pfam" id="PF00648">
    <property type="entry name" value="Peptidase_C2"/>
    <property type="match status" value="2"/>
</dbReference>
<dbReference type="InterPro" id="IPR000169">
    <property type="entry name" value="Pept_cys_AS"/>
</dbReference>
<keyword evidence="7" id="KW-0238">DNA-binding</keyword>
<keyword evidence="8" id="KW-0413">Isomerase</keyword>
<dbReference type="InterPro" id="IPR002048">
    <property type="entry name" value="EF_hand_dom"/>
</dbReference>
<evidence type="ECO:0000256" key="1">
    <source>
        <dbReference type="ARBA" id="ARBA00000213"/>
    </source>
</evidence>
<comment type="similarity">
    <text evidence="3">Belongs to the type IA topoisomerase family.</text>
</comment>
<evidence type="ECO:0000256" key="5">
    <source>
        <dbReference type="ARBA" id="ARBA00022837"/>
    </source>
</evidence>
<evidence type="ECO:0000259" key="12">
    <source>
        <dbReference type="PROSITE" id="PS50203"/>
    </source>
</evidence>
<evidence type="ECO:0000256" key="6">
    <source>
        <dbReference type="ARBA" id="ARBA00023029"/>
    </source>
</evidence>
<dbReference type="InterPro" id="IPR000380">
    <property type="entry name" value="Topo_IA"/>
</dbReference>
<dbReference type="OrthoDB" id="438500at2759"/>
<dbReference type="InterPro" id="IPR003602">
    <property type="entry name" value="Topo_IA_DNA-bd_dom"/>
</dbReference>
<dbReference type="GO" id="GO:0006508">
    <property type="term" value="P:proteolysis"/>
    <property type="evidence" value="ECO:0007669"/>
    <property type="project" value="UniProtKB-KW"/>
</dbReference>
<dbReference type="PROSITE" id="PS50203">
    <property type="entry name" value="CALPAIN_CAT"/>
    <property type="match status" value="1"/>
</dbReference>
<dbReference type="GO" id="GO:0006310">
    <property type="term" value="P:DNA recombination"/>
    <property type="evidence" value="ECO:0007669"/>
    <property type="project" value="TreeGrafter"/>
</dbReference>
<dbReference type="PROSITE" id="PS00139">
    <property type="entry name" value="THIOL_PROTEASE_CYS"/>
    <property type="match status" value="1"/>
</dbReference>
<dbReference type="PRINTS" id="PR00704">
    <property type="entry name" value="CALPAIN"/>
</dbReference>
<gene>
    <name evidence="14" type="ORF">C1SCF055_LOCUS24389</name>
</gene>
<dbReference type="CDD" id="cd00186">
    <property type="entry name" value="TOP1Ac"/>
    <property type="match status" value="1"/>
</dbReference>
<keyword evidence="10" id="KW-0378">Hydrolase</keyword>
<dbReference type="Gene3D" id="1.10.460.10">
    <property type="entry name" value="Topoisomerase I, domain 2"/>
    <property type="match status" value="1"/>
</dbReference>
<evidence type="ECO:0000313" key="16">
    <source>
        <dbReference type="Proteomes" id="UP001152797"/>
    </source>
</evidence>
<dbReference type="PROSITE" id="PS00396">
    <property type="entry name" value="TOPO_IA_1"/>
    <property type="match status" value="1"/>
</dbReference>